<dbReference type="EMBL" id="JAJAGO010000003">
    <property type="protein sequence ID" value="MCT2589595.1"/>
    <property type="molecule type" value="Genomic_DNA"/>
</dbReference>
<organism evidence="2 3">
    <name type="scientific">Streptomyces gossypii</name>
    <dbReference type="NCBI Taxonomy" id="2883101"/>
    <lineage>
        <taxon>Bacteria</taxon>
        <taxon>Bacillati</taxon>
        <taxon>Actinomycetota</taxon>
        <taxon>Actinomycetes</taxon>
        <taxon>Kitasatosporales</taxon>
        <taxon>Streptomycetaceae</taxon>
        <taxon>Streptomyces</taxon>
    </lineage>
</organism>
<evidence type="ECO:0000259" key="1">
    <source>
        <dbReference type="Pfam" id="PF12146"/>
    </source>
</evidence>
<evidence type="ECO:0000313" key="2">
    <source>
        <dbReference type="EMBL" id="MCT2589595.1"/>
    </source>
</evidence>
<dbReference type="Pfam" id="PF12146">
    <property type="entry name" value="Hydrolase_4"/>
    <property type="match status" value="1"/>
</dbReference>
<sequence length="276" mass="29742">MTDGPWVNVAAADGLQVWRGPGSGPPMVALHGLEDTWANWGPLTARLPGFTPYALQLPWHSGTDYGWRAQGTPAQWLSRALALVPEQPAVILAHSFGATVLLSHLAPGPGPGLSAVVLVAPVYRPAELTLTDELRDRSRSEYREVLRLGLGKALGAKAARMDPEIRGLMEQKVLDRAVPAGFPVFYEQFGESGLQDLTGFDVPTLVLAGTRDAGLTPERAAALKRAMPVAQVTLRPEYGHFCHLEQVADVSRDVDAFLSSSSATHRIDHHEARNPA</sequence>
<dbReference type="PANTHER" id="PTHR43798">
    <property type="entry name" value="MONOACYLGLYCEROL LIPASE"/>
    <property type="match status" value="1"/>
</dbReference>
<name>A0ABT2JNZ8_9ACTN</name>
<dbReference type="InterPro" id="IPR050266">
    <property type="entry name" value="AB_hydrolase_sf"/>
</dbReference>
<evidence type="ECO:0000313" key="3">
    <source>
        <dbReference type="Proteomes" id="UP001156389"/>
    </source>
</evidence>
<dbReference type="InterPro" id="IPR022742">
    <property type="entry name" value="Hydrolase_4"/>
</dbReference>
<dbReference type="RefSeq" id="WP_260216602.1">
    <property type="nucleotide sequence ID" value="NZ_JAJAGO010000003.1"/>
</dbReference>
<comment type="caution">
    <text evidence="2">The sequence shown here is derived from an EMBL/GenBank/DDBJ whole genome shotgun (WGS) entry which is preliminary data.</text>
</comment>
<dbReference type="Gene3D" id="3.40.50.1820">
    <property type="entry name" value="alpha/beta hydrolase"/>
    <property type="match status" value="1"/>
</dbReference>
<reference evidence="2 3" key="1">
    <citation type="submission" date="2021-10" db="EMBL/GenBank/DDBJ databases">
        <title>Streptomyces gossypii sp. nov., isolated from soil collected from cotton field.</title>
        <authorList>
            <person name="Ge X."/>
            <person name="Chen X."/>
            <person name="Liu W."/>
        </authorList>
    </citation>
    <scope>NUCLEOTIDE SEQUENCE [LARGE SCALE GENOMIC DNA]</scope>
    <source>
        <strain evidence="2 3">N2-109</strain>
    </source>
</reference>
<keyword evidence="3" id="KW-1185">Reference proteome</keyword>
<protein>
    <submittedName>
        <fullName evidence="2">Alpha/beta hydrolase</fullName>
    </submittedName>
</protein>
<dbReference type="PANTHER" id="PTHR43798:SF5">
    <property type="entry name" value="MONOACYLGLYCEROL LIPASE ABHD6"/>
    <property type="match status" value="1"/>
</dbReference>
<proteinExistence type="predicted"/>
<dbReference type="InterPro" id="IPR029058">
    <property type="entry name" value="AB_hydrolase_fold"/>
</dbReference>
<dbReference type="Proteomes" id="UP001156389">
    <property type="component" value="Unassembled WGS sequence"/>
</dbReference>
<dbReference type="GO" id="GO:0016787">
    <property type="term" value="F:hydrolase activity"/>
    <property type="evidence" value="ECO:0007669"/>
    <property type="project" value="UniProtKB-KW"/>
</dbReference>
<dbReference type="SUPFAM" id="SSF53474">
    <property type="entry name" value="alpha/beta-Hydrolases"/>
    <property type="match status" value="1"/>
</dbReference>
<gene>
    <name evidence="2" type="ORF">LHJ74_06600</name>
</gene>
<accession>A0ABT2JNZ8</accession>
<feature type="domain" description="Serine aminopeptidase S33" evidence="1">
    <location>
        <begin position="83"/>
        <end position="243"/>
    </location>
</feature>
<keyword evidence="2" id="KW-0378">Hydrolase</keyword>